<reference evidence="1 2" key="1">
    <citation type="submission" date="2018-12" db="EMBL/GenBank/DDBJ databases">
        <title>Genome Sequence of Candidatus Viridilinea halotolerans isolated from saline sulfide-rich spring.</title>
        <authorList>
            <person name="Grouzdev D.S."/>
            <person name="Burganskaya E.I."/>
            <person name="Krutkina M.S."/>
            <person name="Sukhacheva M.V."/>
            <person name="Gorlenko V.M."/>
        </authorList>
    </citation>
    <scope>NUCLEOTIDE SEQUENCE [LARGE SCALE GENOMIC DNA]</scope>
    <source>
        <strain evidence="1">Chok-6</strain>
    </source>
</reference>
<organism evidence="1 2">
    <name type="scientific">Candidatus Viridilinea halotolerans</name>
    <dbReference type="NCBI Taxonomy" id="2491704"/>
    <lineage>
        <taxon>Bacteria</taxon>
        <taxon>Bacillati</taxon>
        <taxon>Chloroflexota</taxon>
        <taxon>Chloroflexia</taxon>
        <taxon>Chloroflexales</taxon>
        <taxon>Chloroflexineae</taxon>
        <taxon>Oscillochloridaceae</taxon>
        <taxon>Candidatus Viridilinea</taxon>
    </lineage>
</organism>
<dbReference type="Proteomes" id="UP000280307">
    <property type="component" value="Unassembled WGS sequence"/>
</dbReference>
<proteinExistence type="predicted"/>
<gene>
    <name evidence="1" type="ORF">EI684_02820</name>
</gene>
<name>A0A426U8S6_9CHLR</name>
<evidence type="ECO:0000313" key="1">
    <source>
        <dbReference type="EMBL" id="RRR76571.1"/>
    </source>
</evidence>
<sequence>MSDPLPPRTLTDVYVALCAPFAIEQIQLKPQVVNSEKTRALCAPYADPRVYEDRLDAVVGPDGWSSIYVMTEWGVVCRLSLLGVVKSAIGDYPAKTEPRSSKEPHNDGTIAEAQAFKRACSRFGVGRYLYFLSALWAPYDREKRAIVNPMQVVRTIYHNAGYR</sequence>
<protein>
    <submittedName>
        <fullName evidence="1">Uncharacterized protein</fullName>
    </submittedName>
</protein>
<evidence type="ECO:0000313" key="2">
    <source>
        <dbReference type="Proteomes" id="UP000280307"/>
    </source>
</evidence>
<dbReference type="EMBL" id="RSAS01000111">
    <property type="protein sequence ID" value="RRR76571.1"/>
    <property type="molecule type" value="Genomic_DNA"/>
</dbReference>
<accession>A0A426U8S6</accession>
<comment type="caution">
    <text evidence="1">The sequence shown here is derived from an EMBL/GenBank/DDBJ whole genome shotgun (WGS) entry which is preliminary data.</text>
</comment>
<dbReference type="AlphaFoldDB" id="A0A426U8S6"/>